<name>A0A423IG99_9PSED</name>
<dbReference type="SUPFAM" id="SSF56349">
    <property type="entry name" value="DNA breaking-rejoining enzymes"/>
    <property type="match status" value="1"/>
</dbReference>
<organism evidence="8 9">
    <name type="scientific">Pseudomonas brassicacearum</name>
    <dbReference type="NCBI Taxonomy" id="930166"/>
    <lineage>
        <taxon>Bacteria</taxon>
        <taxon>Pseudomonadati</taxon>
        <taxon>Pseudomonadota</taxon>
        <taxon>Gammaproteobacteria</taxon>
        <taxon>Pseudomonadales</taxon>
        <taxon>Pseudomonadaceae</taxon>
        <taxon>Pseudomonas</taxon>
    </lineage>
</organism>
<dbReference type="GO" id="GO:0006310">
    <property type="term" value="P:DNA recombination"/>
    <property type="evidence" value="ECO:0007669"/>
    <property type="project" value="UniProtKB-KW"/>
</dbReference>
<evidence type="ECO:0000259" key="7">
    <source>
        <dbReference type="PROSITE" id="PS51900"/>
    </source>
</evidence>
<dbReference type="Proteomes" id="UP000285636">
    <property type="component" value="Unassembled WGS sequence"/>
</dbReference>
<dbReference type="InterPro" id="IPR044068">
    <property type="entry name" value="CB"/>
</dbReference>
<comment type="similarity">
    <text evidence="1">Belongs to the 'phage' integrase family.</text>
</comment>
<proteinExistence type="inferred from homology"/>
<evidence type="ECO:0000256" key="1">
    <source>
        <dbReference type="ARBA" id="ARBA00008857"/>
    </source>
</evidence>
<comment type="caution">
    <text evidence="8">The sequence shown here is derived from an EMBL/GenBank/DDBJ whole genome shotgun (WGS) entry which is preliminary data.</text>
</comment>
<evidence type="ECO:0000256" key="4">
    <source>
        <dbReference type="ARBA" id="ARBA00023172"/>
    </source>
</evidence>
<dbReference type="InterPro" id="IPR013762">
    <property type="entry name" value="Integrase-like_cat_sf"/>
</dbReference>
<dbReference type="PROSITE" id="PS51898">
    <property type="entry name" value="TYR_RECOMBINASE"/>
    <property type="match status" value="1"/>
</dbReference>
<dbReference type="PANTHER" id="PTHR30349:SF41">
    <property type="entry name" value="INTEGRASE_RECOMBINASE PROTEIN MJ0367-RELATED"/>
    <property type="match status" value="1"/>
</dbReference>
<dbReference type="PANTHER" id="PTHR30349">
    <property type="entry name" value="PHAGE INTEGRASE-RELATED"/>
    <property type="match status" value="1"/>
</dbReference>
<dbReference type="Gene3D" id="1.10.150.130">
    <property type="match status" value="1"/>
</dbReference>
<keyword evidence="2" id="KW-0229">DNA integration</keyword>
<dbReference type="InterPro" id="IPR011010">
    <property type="entry name" value="DNA_brk_join_enz"/>
</dbReference>
<evidence type="ECO:0000256" key="5">
    <source>
        <dbReference type="PROSITE-ProRule" id="PRU01248"/>
    </source>
</evidence>
<dbReference type="GO" id="GO:0015074">
    <property type="term" value="P:DNA integration"/>
    <property type="evidence" value="ECO:0007669"/>
    <property type="project" value="UniProtKB-KW"/>
</dbReference>
<sequence>MGRRPSKPGSIARLRERKKASGRVFYYYDTGGKDRKEIPLGSDYGLAIMEYAKFERDRTATDLVAKVITFRYVAEKYMVDIVPSKGKATQFDNKREVKNLIAFFDDPPAPLETIEPLHVRQYLTWRKAAPVRANREKALLSAIWNYARDKGYTSLANPCAGIKGNKETGRDTYVEDELFKRVHDKADLGLQDAMDLAYLTGQRVTDTRLMDERDVRDGQIWVLQGKTKAKRRIEVTGELKVLIDRIMSRKSGHKVRSTRLIVSEDGVPMTVAMLRRRFDMAREAAGVSKPEFQMRDLRAKAGTDKAESSGDIMQAKDQLGHTTVVMTEQYIRNRKGKKVSPTK</sequence>
<dbReference type="GO" id="GO:0003677">
    <property type="term" value="F:DNA binding"/>
    <property type="evidence" value="ECO:0007669"/>
    <property type="project" value="UniProtKB-UniRule"/>
</dbReference>
<dbReference type="Gene3D" id="1.10.443.10">
    <property type="entry name" value="Intergrase catalytic core"/>
    <property type="match status" value="1"/>
</dbReference>
<dbReference type="EMBL" id="MOBK01000001">
    <property type="protein sequence ID" value="RON24435.1"/>
    <property type="molecule type" value="Genomic_DNA"/>
</dbReference>
<accession>A0A423IG99</accession>
<dbReference type="RefSeq" id="WP_123431822.1">
    <property type="nucleotide sequence ID" value="NZ_MOBK01000001.1"/>
</dbReference>
<dbReference type="InterPro" id="IPR050090">
    <property type="entry name" value="Tyrosine_recombinase_XerCD"/>
</dbReference>
<dbReference type="InterPro" id="IPR002104">
    <property type="entry name" value="Integrase_catalytic"/>
</dbReference>
<evidence type="ECO:0000259" key="6">
    <source>
        <dbReference type="PROSITE" id="PS51898"/>
    </source>
</evidence>
<dbReference type="Pfam" id="PF00589">
    <property type="entry name" value="Phage_integrase"/>
    <property type="match status" value="1"/>
</dbReference>
<dbReference type="InterPro" id="IPR010998">
    <property type="entry name" value="Integrase_recombinase_N"/>
</dbReference>
<gene>
    <name evidence="8" type="ORF">BK660_01825</name>
</gene>
<reference evidence="8 9" key="1">
    <citation type="submission" date="2016-10" db="EMBL/GenBank/DDBJ databases">
        <title>Comparative genome analysis of multiple Pseudomonas spp. focuses on biocontrol and plant growth promoting traits.</title>
        <authorList>
            <person name="Tao X.-Y."/>
            <person name="Taylor C.G."/>
        </authorList>
    </citation>
    <scope>NUCLEOTIDE SEQUENCE [LARGE SCALE GENOMIC DNA]</scope>
    <source>
        <strain evidence="8 9">38D7</strain>
    </source>
</reference>
<keyword evidence="4" id="KW-0233">DNA recombination</keyword>
<keyword evidence="3 5" id="KW-0238">DNA-binding</keyword>
<dbReference type="PROSITE" id="PS51900">
    <property type="entry name" value="CB"/>
    <property type="match status" value="1"/>
</dbReference>
<evidence type="ECO:0000313" key="9">
    <source>
        <dbReference type="Proteomes" id="UP000285636"/>
    </source>
</evidence>
<evidence type="ECO:0000256" key="3">
    <source>
        <dbReference type="ARBA" id="ARBA00023125"/>
    </source>
</evidence>
<dbReference type="AlphaFoldDB" id="A0A423IG99"/>
<feature type="domain" description="Core-binding (CB)" evidence="7">
    <location>
        <begin position="68"/>
        <end position="148"/>
    </location>
</feature>
<feature type="domain" description="Tyr recombinase" evidence="6">
    <location>
        <begin position="169"/>
        <end position="343"/>
    </location>
</feature>
<evidence type="ECO:0000313" key="8">
    <source>
        <dbReference type="EMBL" id="RON24435.1"/>
    </source>
</evidence>
<evidence type="ECO:0000256" key="2">
    <source>
        <dbReference type="ARBA" id="ARBA00022908"/>
    </source>
</evidence>
<protein>
    <submittedName>
        <fullName evidence="8">Integrase</fullName>
    </submittedName>
</protein>